<dbReference type="RefSeq" id="WP_149831973.1">
    <property type="nucleotide sequence ID" value="NZ_VUNZ01000001.1"/>
</dbReference>
<dbReference type="AlphaFoldDB" id="A0A5B2U8Z3"/>
<dbReference type="OrthoDB" id="1269181at2"/>
<accession>A0A5B2U8Z3</accession>
<organism evidence="1 2">
    <name type="scientific">Chryseobacterium sediminis</name>
    <dbReference type="NCBI Taxonomy" id="1679494"/>
    <lineage>
        <taxon>Bacteria</taxon>
        <taxon>Pseudomonadati</taxon>
        <taxon>Bacteroidota</taxon>
        <taxon>Flavobacteriia</taxon>
        <taxon>Flavobacteriales</taxon>
        <taxon>Weeksellaceae</taxon>
        <taxon>Chryseobacterium group</taxon>
        <taxon>Chryseobacterium</taxon>
    </lineage>
</organism>
<evidence type="ECO:0000313" key="2">
    <source>
        <dbReference type="Proteomes" id="UP000323082"/>
    </source>
</evidence>
<name>A0A5B2U8Z3_9FLAO</name>
<gene>
    <name evidence="1" type="ORF">FW780_02055</name>
</gene>
<sequence length="64" mass="7744">MSDIENFKKNYQRQIESLSKSKTEWIKDFIESQKPKKPVKTVGEMYKEIKRDEFFISNKKSKIL</sequence>
<reference evidence="1 2" key="1">
    <citation type="journal article" date="2015" name="Int. J. Syst. Evol. Microbiol.">
        <title>Chryseobacterium sediminis sp. nov., isolated from a river sediment.</title>
        <authorList>
            <person name="Kampfer P."/>
            <person name="Busse H.J."/>
            <person name="McInroy J.A."/>
            <person name="Glaeser S.P."/>
        </authorList>
    </citation>
    <scope>NUCLEOTIDE SEQUENCE [LARGE SCALE GENOMIC DNA]</scope>
    <source>
        <strain evidence="1 2">IMT-174</strain>
    </source>
</reference>
<dbReference type="EMBL" id="VUNZ01000001">
    <property type="protein sequence ID" value="KAA2223009.1"/>
    <property type="molecule type" value="Genomic_DNA"/>
</dbReference>
<comment type="caution">
    <text evidence="1">The sequence shown here is derived from an EMBL/GenBank/DDBJ whole genome shotgun (WGS) entry which is preliminary data.</text>
</comment>
<dbReference type="Proteomes" id="UP000323082">
    <property type="component" value="Unassembled WGS sequence"/>
</dbReference>
<proteinExistence type="predicted"/>
<evidence type="ECO:0000313" key="1">
    <source>
        <dbReference type="EMBL" id="KAA2223009.1"/>
    </source>
</evidence>
<protein>
    <submittedName>
        <fullName evidence="1">Uncharacterized protein</fullName>
    </submittedName>
</protein>